<dbReference type="Gene3D" id="3.30.470.20">
    <property type="entry name" value="ATP-grasp fold, B domain"/>
    <property type="match status" value="2"/>
</dbReference>
<dbReference type="Pfam" id="PF25596">
    <property type="entry name" value="CPSase_L_D1"/>
    <property type="match status" value="2"/>
</dbReference>
<dbReference type="InterPro" id="IPR006275">
    <property type="entry name" value="CPSase_lsu"/>
</dbReference>
<evidence type="ECO:0000256" key="15">
    <source>
        <dbReference type="PROSITE-ProRule" id="PRU00409"/>
    </source>
</evidence>
<evidence type="ECO:0000256" key="1">
    <source>
        <dbReference type="ARBA" id="ARBA00001936"/>
    </source>
</evidence>
<dbReference type="SUPFAM" id="SSF48108">
    <property type="entry name" value="Carbamoyl phosphate synthetase, large subunit connection domain"/>
    <property type="match status" value="1"/>
</dbReference>
<dbReference type="NCBIfam" id="TIGR01369">
    <property type="entry name" value="CPSaseII_lrg"/>
    <property type="match status" value="1"/>
</dbReference>
<dbReference type="NCBIfam" id="NF003671">
    <property type="entry name" value="PRK05294.1"/>
    <property type="match status" value="1"/>
</dbReference>
<evidence type="ECO:0000256" key="11">
    <source>
        <dbReference type="ARBA" id="ARBA00022842"/>
    </source>
</evidence>
<evidence type="ECO:0000256" key="7">
    <source>
        <dbReference type="ARBA" id="ARBA00022723"/>
    </source>
</evidence>
<dbReference type="Pfam" id="PF02787">
    <property type="entry name" value="CPSase_L_D3"/>
    <property type="match status" value="1"/>
</dbReference>
<dbReference type="InterPro" id="IPR013815">
    <property type="entry name" value="ATP_grasp_subdomain_1"/>
</dbReference>
<dbReference type="GO" id="GO:0005737">
    <property type="term" value="C:cytoplasm"/>
    <property type="evidence" value="ECO:0007669"/>
    <property type="project" value="TreeGrafter"/>
</dbReference>
<keyword evidence="10 15" id="KW-0067">ATP-binding</keyword>
<dbReference type="InterPro" id="IPR036897">
    <property type="entry name" value="CarbamoylP_synth_lsu_oligo_sf"/>
</dbReference>
<comment type="caution">
    <text evidence="18">The sequence shown here is derived from an EMBL/GenBank/DDBJ whole genome shotgun (WGS) entry which is preliminary data.</text>
</comment>
<dbReference type="PROSITE" id="PS00867">
    <property type="entry name" value="CPSASE_2"/>
    <property type="match status" value="2"/>
</dbReference>
<dbReference type="Pfam" id="PF02786">
    <property type="entry name" value="CPSase_L_D2"/>
    <property type="match status" value="2"/>
</dbReference>
<accession>A0A1F6LJJ0</accession>
<keyword evidence="5" id="KW-0436">Ligase</keyword>
<evidence type="ECO:0000313" key="18">
    <source>
        <dbReference type="EMBL" id="OGH59495.1"/>
    </source>
</evidence>
<dbReference type="FunFam" id="1.10.1030.10:FF:000002">
    <property type="entry name" value="Carbamoyl-phosphate synthase large chain"/>
    <property type="match status" value="1"/>
</dbReference>
<dbReference type="EMBL" id="MFPS01000007">
    <property type="protein sequence ID" value="OGH59495.1"/>
    <property type="molecule type" value="Genomic_DNA"/>
</dbReference>
<dbReference type="InterPro" id="IPR005479">
    <property type="entry name" value="CPAse_ATP-bd"/>
</dbReference>
<dbReference type="SMART" id="SM01096">
    <property type="entry name" value="CPSase_L_D3"/>
    <property type="match status" value="1"/>
</dbReference>
<dbReference type="Gene3D" id="3.30.1490.20">
    <property type="entry name" value="ATP-grasp fold, A domain"/>
    <property type="match status" value="1"/>
</dbReference>
<evidence type="ECO:0000256" key="10">
    <source>
        <dbReference type="ARBA" id="ARBA00022840"/>
    </source>
</evidence>
<dbReference type="AlphaFoldDB" id="A0A1F6LJJ0"/>
<dbReference type="FunFam" id="3.30.470.20:FF:000051">
    <property type="entry name" value="Carbamoyl phosphate synthetase II"/>
    <property type="match status" value="1"/>
</dbReference>
<dbReference type="SUPFAM" id="SSF52335">
    <property type="entry name" value="Methylglyoxal synthase-like"/>
    <property type="match status" value="1"/>
</dbReference>
<dbReference type="FunFam" id="3.40.50.20:FF:000001">
    <property type="entry name" value="Carbamoyl-phosphate synthase large chain"/>
    <property type="match status" value="1"/>
</dbReference>
<evidence type="ECO:0000256" key="12">
    <source>
        <dbReference type="ARBA" id="ARBA00022975"/>
    </source>
</evidence>
<dbReference type="PRINTS" id="PR00098">
    <property type="entry name" value="CPSASE"/>
</dbReference>
<dbReference type="Pfam" id="PF02142">
    <property type="entry name" value="MGS"/>
    <property type="match status" value="1"/>
</dbReference>
<dbReference type="InterPro" id="IPR011607">
    <property type="entry name" value="MGS-like_dom"/>
</dbReference>
<comment type="pathway">
    <text evidence="2">Amino-acid biosynthesis; L-arginine biosynthesis.</text>
</comment>
<dbReference type="PROSITE" id="PS51855">
    <property type="entry name" value="MGS"/>
    <property type="match status" value="1"/>
</dbReference>
<dbReference type="GO" id="GO:0046872">
    <property type="term" value="F:metal ion binding"/>
    <property type="evidence" value="ECO:0007669"/>
    <property type="project" value="UniProtKB-KW"/>
</dbReference>
<dbReference type="FunFam" id="3.40.50.20:FF:000002">
    <property type="entry name" value="Carbamoyl-phosphate synthase large chain"/>
    <property type="match status" value="1"/>
</dbReference>
<organism evidence="18 19">
    <name type="scientific">Candidatus Magasanikbacteria bacterium RIFCSPHIGHO2_01_FULL_33_34</name>
    <dbReference type="NCBI Taxonomy" id="1798671"/>
    <lineage>
        <taxon>Bacteria</taxon>
        <taxon>Candidatus Magasanikiibacteriota</taxon>
    </lineage>
</organism>
<dbReference type="InterPro" id="IPR016185">
    <property type="entry name" value="PreATP-grasp_dom_sf"/>
</dbReference>
<feature type="domain" description="ATP-grasp" evidence="16">
    <location>
        <begin position="139"/>
        <end position="331"/>
    </location>
</feature>
<comment type="similarity">
    <text evidence="3">Belongs to the CarB family.</text>
</comment>
<dbReference type="GO" id="GO:0006526">
    <property type="term" value="P:L-arginine biosynthetic process"/>
    <property type="evidence" value="ECO:0007669"/>
    <property type="project" value="UniProtKB-KW"/>
</dbReference>
<dbReference type="FunFam" id="3.30.1490.20:FF:000001">
    <property type="entry name" value="Carbamoyl-phosphate synthase large chain"/>
    <property type="match status" value="1"/>
</dbReference>
<dbReference type="InterPro" id="IPR036914">
    <property type="entry name" value="MGS-like_dom_sf"/>
</dbReference>
<reference evidence="18 19" key="1">
    <citation type="journal article" date="2016" name="Nat. Commun.">
        <title>Thousands of microbial genomes shed light on interconnected biogeochemical processes in an aquifer system.</title>
        <authorList>
            <person name="Anantharaman K."/>
            <person name="Brown C.T."/>
            <person name="Hug L.A."/>
            <person name="Sharon I."/>
            <person name="Castelle C.J."/>
            <person name="Probst A.J."/>
            <person name="Thomas B.C."/>
            <person name="Singh A."/>
            <person name="Wilkins M.J."/>
            <person name="Karaoz U."/>
            <person name="Brodie E.L."/>
            <person name="Williams K.H."/>
            <person name="Hubbard S.S."/>
            <person name="Banfield J.F."/>
        </authorList>
    </citation>
    <scope>NUCLEOTIDE SEQUENCE [LARGE SCALE GENOMIC DNA]</scope>
</reference>
<feature type="domain" description="ATP-grasp" evidence="16">
    <location>
        <begin position="673"/>
        <end position="864"/>
    </location>
</feature>
<evidence type="ECO:0000313" key="19">
    <source>
        <dbReference type="Proteomes" id="UP000177067"/>
    </source>
</evidence>
<evidence type="ECO:0000256" key="9">
    <source>
        <dbReference type="ARBA" id="ARBA00022741"/>
    </source>
</evidence>
<evidence type="ECO:0000256" key="3">
    <source>
        <dbReference type="ARBA" id="ARBA00009799"/>
    </source>
</evidence>
<dbReference type="Proteomes" id="UP000177067">
    <property type="component" value="Unassembled WGS sequence"/>
</dbReference>
<keyword evidence="13" id="KW-0464">Manganese</keyword>
<comment type="catalytic activity">
    <reaction evidence="14">
        <text>hydrogencarbonate + NH4(+) + 2 ATP = carbamoyl phosphate + 2 ADP + phosphate + 2 H(+)</text>
        <dbReference type="Rhea" id="RHEA:18029"/>
        <dbReference type="ChEBI" id="CHEBI:15378"/>
        <dbReference type="ChEBI" id="CHEBI:17544"/>
        <dbReference type="ChEBI" id="CHEBI:28938"/>
        <dbReference type="ChEBI" id="CHEBI:30616"/>
        <dbReference type="ChEBI" id="CHEBI:43474"/>
        <dbReference type="ChEBI" id="CHEBI:58228"/>
        <dbReference type="ChEBI" id="CHEBI:456216"/>
        <dbReference type="EC" id="6.3.4.16"/>
    </reaction>
</comment>
<dbReference type="GO" id="GO:0005524">
    <property type="term" value="F:ATP binding"/>
    <property type="evidence" value="ECO:0007669"/>
    <property type="project" value="UniProtKB-UniRule"/>
</dbReference>
<dbReference type="InterPro" id="IPR005480">
    <property type="entry name" value="CPSase_lsu_oligo"/>
</dbReference>
<dbReference type="PROSITE" id="PS00866">
    <property type="entry name" value="CPSASE_1"/>
    <property type="match status" value="1"/>
</dbReference>
<keyword evidence="7" id="KW-0479">Metal-binding</keyword>
<dbReference type="SUPFAM" id="SSF56059">
    <property type="entry name" value="Glutathione synthetase ATP-binding domain-like"/>
    <property type="match status" value="2"/>
</dbReference>
<dbReference type="SUPFAM" id="SSF52440">
    <property type="entry name" value="PreATP-grasp domain"/>
    <property type="match status" value="2"/>
</dbReference>
<evidence type="ECO:0000256" key="6">
    <source>
        <dbReference type="ARBA" id="ARBA00022605"/>
    </source>
</evidence>
<dbReference type="InterPro" id="IPR005483">
    <property type="entry name" value="CPSase_dom"/>
</dbReference>
<keyword evidence="12" id="KW-0665">Pyrimidine biosynthesis</keyword>
<sequence>MNKLNIKKVLLLGSGGLRIGQAGEFDYSGSQAIKALKEEGIHTVLINPNIATIQTDGQGFSKSKKAADTVYLQPLNVQTVTKIIEKEKPDAIFLSFGGQTALNLGLELDEIGIFKKYNVKVLGTPIKTIRLTEDRELFKQALKEIDVKTARSIATDNITEAISAAKKIGYPIMMRSGYSLGGLGSGLIKTEEELKIRANEALHQAPQILIEEYLGGWKEVEYEIVRDSADNVVTVCNMENMDPMGIHTGESIVVAPSQTLNNHEYHLLREIAIKTASHIGIIGECNIQYALNPENGDYRVIEINARLSRSSALASKATGYPLAFIAAKLGINIRLDEIKNSVTQKTSAFFEPALDYLVIKIPKWDINKFKNAEQHIGSEMKSVGEVMAIGRSFPETLQKAVRMLNIGTQGLNDYPYKIENLKDEIENPTFRRLFAIYQYFKKGATVNEIFKLSKINPWFLHHIYSIAQMEKNITKNNLDKTTLQQAKQFGFSDKTIAKLKNTTEKEIRAKRINLNIKPIIKQIDTLAGEFPAKTNYLYTTYNGQYHDILRSKKKPIIVIGSGPYCIGSSVEFDWCAVNTARTLKKLKESTIIINSNPETVSTDYDESDRLYFEELTAERIADIADFENTKGIIVSVGGQIPNNIALPLSKAGYPILGTNATSIDQAEDRQKFSSLLNKLNIDQPTWEEVSTLSKARSFAERIGYPVLVRPSYVLSGAAMNVIYDESELKNYLANSATVSPDHPAVLSKFIQNAKELEVDGVAKQGQIIIEAITEHVENAGVHSGDATIILPPQRLYLETIRRAKKLTAKIVKALNITGPFNIQFIAKDNWLKIIECNVRASRSFPFVSKVTNNNFIEIMTEVILNKHKSKTYQTLELDYVGVKTPQFSYSRLKGSDPVAHVEMASTGEVACIGDNYLEAFFTSWLSTEQSISGKRILLSIGDEKKNKLINLIQALDEQNWEIFATEGTHKYLAEYGIASTFLHKASVDASPNITDTIENKKIDLILNIPRSNGTSNKTDGFKIRRLAIDHQIPLITNLQIAQLFLRSITELKLENVPVKSWQEFIKN</sequence>
<keyword evidence="6" id="KW-0028">Amino-acid biosynthesis</keyword>
<comment type="cofactor">
    <cofactor evidence="1">
        <name>Mn(2+)</name>
        <dbReference type="ChEBI" id="CHEBI:29035"/>
    </cofactor>
</comment>
<evidence type="ECO:0000259" key="16">
    <source>
        <dbReference type="PROSITE" id="PS50975"/>
    </source>
</evidence>
<proteinExistence type="inferred from homology"/>
<dbReference type="Gene3D" id="1.10.1030.10">
    <property type="entry name" value="Carbamoyl-phosphate synthetase, large subunit oligomerisation domain"/>
    <property type="match status" value="1"/>
</dbReference>
<dbReference type="GO" id="GO:0006221">
    <property type="term" value="P:pyrimidine nucleotide biosynthetic process"/>
    <property type="evidence" value="ECO:0007669"/>
    <property type="project" value="UniProtKB-KW"/>
</dbReference>
<evidence type="ECO:0000256" key="8">
    <source>
        <dbReference type="ARBA" id="ARBA00022737"/>
    </source>
</evidence>
<keyword evidence="9 15" id="KW-0547">Nucleotide-binding</keyword>
<dbReference type="GO" id="GO:0004088">
    <property type="term" value="F:carbamoyl-phosphate synthase (glutamine-hydrolyzing) activity"/>
    <property type="evidence" value="ECO:0007669"/>
    <property type="project" value="TreeGrafter"/>
</dbReference>
<keyword evidence="8" id="KW-0677">Repeat</keyword>
<gene>
    <name evidence="18" type="ORF">A2725_01580</name>
</gene>
<dbReference type="PANTHER" id="PTHR11405">
    <property type="entry name" value="CARBAMOYLTRANSFERASE FAMILY MEMBER"/>
    <property type="match status" value="1"/>
</dbReference>
<dbReference type="SMART" id="SM00851">
    <property type="entry name" value="MGS"/>
    <property type="match status" value="1"/>
</dbReference>
<dbReference type="NCBIfam" id="NF009455">
    <property type="entry name" value="PRK12815.1"/>
    <property type="match status" value="1"/>
</dbReference>
<dbReference type="PROSITE" id="PS50975">
    <property type="entry name" value="ATP_GRASP"/>
    <property type="match status" value="2"/>
</dbReference>
<name>A0A1F6LJJ0_9BACT</name>
<evidence type="ECO:0000256" key="2">
    <source>
        <dbReference type="ARBA" id="ARBA00004730"/>
    </source>
</evidence>
<dbReference type="Gene3D" id="3.40.50.20">
    <property type="match status" value="2"/>
</dbReference>
<protein>
    <submittedName>
        <fullName evidence="18">Carbamoyl phosphate synthase large subunit</fullName>
    </submittedName>
</protein>
<evidence type="ECO:0000256" key="14">
    <source>
        <dbReference type="ARBA" id="ARBA00047359"/>
    </source>
</evidence>
<dbReference type="GO" id="GO:0006541">
    <property type="term" value="P:glutamine metabolic process"/>
    <property type="evidence" value="ECO:0007669"/>
    <property type="project" value="TreeGrafter"/>
</dbReference>
<dbReference type="GO" id="GO:0004087">
    <property type="term" value="F:carbamoyl-phosphate synthase (ammonia) activity"/>
    <property type="evidence" value="ECO:0007669"/>
    <property type="project" value="UniProtKB-EC"/>
</dbReference>
<dbReference type="PANTHER" id="PTHR11405:SF53">
    <property type="entry name" value="CARBAMOYL-PHOSPHATE SYNTHASE [AMMONIA], MITOCHONDRIAL"/>
    <property type="match status" value="1"/>
</dbReference>
<evidence type="ECO:0000256" key="4">
    <source>
        <dbReference type="ARBA" id="ARBA00022571"/>
    </source>
</evidence>
<evidence type="ECO:0000259" key="17">
    <source>
        <dbReference type="PROSITE" id="PS51855"/>
    </source>
</evidence>
<dbReference type="InterPro" id="IPR058047">
    <property type="entry name" value="CPSase_preATP-grasp"/>
</dbReference>
<keyword evidence="11" id="KW-0460">Magnesium</keyword>
<dbReference type="FunFam" id="3.30.470.20:FF:000001">
    <property type="entry name" value="Carbamoyl-phosphate synthase large chain"/>
    <property type="match status" value="1"/>
</dbReference>
<dbReference type="InterPro" id="IPR011761">
    <property type="entry name" value="ATP-grasp"/>
</dbReference>
<evidence type="ECO:0000256" key="5">
    <source>
        <dbReference type="ARBA" id="ARBA00022598"/>
    </source>
</evidence>
<dbReference type="Gene3D" id="3.40.50.1380">
    <property type="entry name" value="Methylglyoxal synthase-like domain"/>
    <property type="match status" value="1"/>
</dbReference>
<evidence type="ECO:0000256" key="13">
    <source>
        <dbReference type="ARBA" id="ARBA00023211"/>
    </source>
</evidence>
<feature type="domain" description="MGS-like" evidence="17">
    <location>
        <begin position="927"/>
        <end position="1067"/>
    </location>
</feature>
<keyword evidence="4" id="KW-0055">Arginine biosynthesis</keyword>